<dbReference type="Gene3D" id="3.40.50.2300">
    <property type="match status" value="2"/>
</dbReference>
<keyword evidence="1" id="KW-0805">Transcription regulation</keyword>
<evidence type="ECO:0000256" key="3">
    <source>
        <dbReference type="ARBA" id="ARBA00023163"/>
    </source>
</evidence>
<accession>A0A261FV99</accession>
<dbReference type="PANTHER" id="PTHR30146">
    <property type="entry name" value="LACI-RELATED TRANSCRIPTIONAL REPRESSOR"/>
    <property type="match status" value="1"/>
</dbReference>
<name>A0A261FV99_9BIFI</name>
<dbReference type="EMBL" id="MWWX01000002">
    <property type="protein sequence ID" value="OZG63048.1"/>
    <property type="molecule type" value="Genomic_DNA"/>
</dbReference>
<organism evidence="5 6">
    <name type="scientific">Bifidobacterium lemurum</name>
    <dbReference type="NCBI Taxonomy" id="1603886"/>
    <lineage>
        <taxon>Bacteria</taxon>
        <taxon>Bacillati</taxon>
        <taxon>Actinomycetota</taxon>
        <taxon>Actinomycetes</taxon>
        <taxon>Bifidobacteriales</taxon>
        <taxon>Bifidobacteriaceae</taxon>
        <taxon>Bifidobacterium</taxon>
    </lineage>
</organism>
<protein>
    <submittedName>
        <fullName evidence="5">LacI family transcriptional regulator</fullName>
    </submittedName>
</protein>
<dbReference type="SUPFAM" id="SSF53822">
    <property type="entry name" value="Periplasmic binding protein-like I"/>
    <property type="match status" value="1"/>
</dbReference>
<keyword evidence="2" id="KW-0238">DNA-binding</keyword>
<dbReference type="GO" id="GO:0003700">
    <property type="term" value="F:DNA-binding transcription factor activity"/>
    <property type="evidence" value="ECO:0007669"/>
    <property type="project" value="TreeGrafter"/>
</dbReference>
<evidence type="ECO:0000256" key="2">
    <source>
        <dbReference type="ARBA" id="ARBA00023125"/>
    </source>
</evidence>
<dbReference type="CDD" id="cd01392">
    <property type="entry name" value="HTH_LacI"/>
    <property type="match status" value="1"/>
</dbReference>
<feature type="domain" description="HTH lacI-type" evidence="4">
    <location>
        <begin position="9"/>
        <end position="63"/>
    </location>
</feature>
<dbReference type="InterPro" id="IPR046335">
    <property type="entry name" value="LacI/GalR-like_sensor"/>
</dbReference>
<dbReference type="InterPro" id="IPR000843">
    <property type="entry name" value="HTH_LacI"/>
</dbReference>
<keyword evidence="6" id="KW-1185">Reference proteome</keyword>
<sequence>MGERRKAKVTLPDVAKLAGVSVASVSNYLNDYPHMRPTTKQRIQNAIDELGYVVNEQARNLRSGRTGLITLSIPDLNQIYFAELAEEVIKAARTRGYGVIVESTGNDKQRELDSIASMARNMTDGLILSPVKMSNDDVASMEGDFPLVMLGERVFKAPAPHVMMPNEAASRAVTEHLLDAGCRTVAVVGGTLDGSNSSSRSLRTQGYVEAMRHRGLTVDPALVREVGEWTSKNGALAVERMYREGIRPDAIFALNDLLALGVISQLREMRVRVPESVRVVGFDDINEAQYTIPSLTSVNPDRARIAELAVDLILGQVMTGRRASADKYPVPFTLVYRDSSPIMSS</sequence>
<dbReference type="Pfam" id="PF13377">
    <property type="entry name" value="Peripla_BP_3"/>
    <property type="match status" value="1"/>
</dbReference>
<dbReference type="InterPro" id="IPR028082">
    <property type="entry name" value="Peripla_BP_I"/>
</dbReference>
<gene>
    <name evidence="5" type="ORF">BLEM_0313</name>
</gene>
<reference evidence="5 6" key="1">
    <citation type="journal article" date="2017" name="BMC Genomics">
        <title>Comparative genomic and phylogenomic analyses of the Bifidobacteriaceae family.</title>
        <authorList>
            <person name="Lugli G.A."/>
            <person name="Milani C."/>
            <person name="Turroni F."/>
            <person name="Duranti S."/>
            <person name="Mancabelli L."/>
            <person name="Mangifesta M."/>
            <person name="Ferrario C."/>
            <person name="Modesto M."/>
            <person name="Mattarelli P."/>
            <person name="Jiri K."/>
            <person name="van Sinderen D."/>
            <person name="Ventura M."/>
        </authorList>
    </citation>
    <scope>NUCLEOTIDE SEQUENCE [LARGE SCALE GENOMIC DNA]</scope>
    <source>
        <strain evidence="5 6">DSM 28807</strain>
    </source>
</reference>
<dbReference type="Proteomes" id="UP000216352">
    <property type="component" value="Unassembled WGS sequence"/>
</dbReference>
<proteinExistence type="predicted"/>
<evidence type="ECO:0000313" key="5">
    <source>
        <dbReference type="EMBL" id="OZG63048.1"/>
    </source>
</evidence>
<dbReference type="SMART" id="SM00354">
    <property type="entry name" value="HTH_LACI"/>
    <property type="match status" value="1"/>
</dbReference>
<evidence type="ECO:0000259" key="4">
    <source>
        <dbReference type="PROSITE" id="PS50932"/>
    </source>
</evidence>
<dbReference type="PROSITE" id="PS50932">
    <property type="entry name" value="HTH_LACI_2"/>
    <property type="match status" value="1"/>
</dbReference>
<dbReference type="Pfam" id="PF00356">
    <property type="entry name" value="LacI"/>
    <property type="match status" value="1"/>
</dbReference>
<dbReference type="PROSITE" id="PS00356">
    <property type="entry name" value="HTH_LACI_1"/>
    <property type="match status" value="1"/>
</dbReference>
<dbReference type="CDD" id="cd06267">
    <property type="entry name" value="PBP1_LacI_sugar_binding-like"/>
    <property type="match status" value="1"/>
</dbReference>
<evidence type="ECO:0000256" key="1">
    <source>
        <dbReference type="ARBA" id="ARBA00023015"/>
    </source>
</evidence>
<dbReference type="STRING" id="1603886.GCA_001895165_00818"/>
<dbReference type="Gene3D" id="1.10.260.40">
    <property type="entry name" value="lambda repressor-like DNA-binding domains"/>
    <property type="match status" value="1"/>
</dbReference>
<dbReference type="AlphaFoldDB" id="A0A261FV99"/>
<dbReference type="InterPro" id="IPR010982">
    <property type="entry name" value="Lambda_DNA-bd_dom_sf"/>
</dbReference>
<dbReference type="SUPFAM" id="SSF47413">
    <property type="entry name" value="lambda repressor-like DNA-binding domains"/>
    <property type="match status" value="1"/>
</dbReference>
<evidence type="ECO:0000313" key="6">
    <source>
        <dbReference type="Proteomes" id="UP000216352"/>
    </source>
</evidence>
<keyword evidence="3" id="KW-0804">Transcription</keyword>
<dbReference type="GO" id="GO:0000976">
    <property type="term" value="F:transcription cis-regulatory region binding"/>
    <property type="evidence" value="ECO:0007669"/>
    <property type="project" value="TreeGrafter"/>
</dbReference>
<comment type="caution">
    <text evidence="5">The sequence shown here is derived from an EMBL/GenBank/DDBJ whole genome shotgun (WGS) entry which is preliminary data.</text>
</comment>
<dbReference type="PANTHER" id="PTHR30146:SF153">
    <property type="entry name" value="LACTOSE OPERON REPRESSOR"/>
    <property type="match status" value="1"/>
</dbReference>